<comment type="function">
    <text evidence="4 5">Required for flagellar hook formation. May act as a scaffolding protein.</text>
</comment>
<evidence type="ECO:0000259" key="8">
    <source>
        <dbReference type="Pfam" id="PF13861"/>
    </source>
</evidence>
<name>A0A845V482_9GAMM</name>
<evidence type="ECO:0000313" key="10">
    <source>
        <dbReference type="Proteomes" id="UP000484885"/>
    </source>
</evidence>
<proteinExistence type="inferred from homology"/>
<dbReference type="Pfam" id="PF13861">
    <property type="entry name" value="FLgD_tudor"/>
    <property type="match status" value="1"/>
</dbReference>
<dbReference type="GO" id="GO:0044781">
    <property type="term" value="P:bacterial-type flagellum organization"/>
    <property type="evidence" value="ECO:0007669"/>
    <property type="project" value="UniProtKB-UniRule"/>
</dbReference>
<evidence type="ECO:0000313" key="9">
    <source>
        <dbReference type="EMBL" id="NDY97100.1"/>
    </source>
</evidence>
<feature type="region of interest" description="Disordered" evidence="6">
    <location>
        <begin position="1"/>
        <end position="25"/>
    </location>
</feature>
<dbReference type="InterPro" id="IPR025963">
    <property type="entry name" value="FLgD_Tudor"/>
</dbReference>
<evidence type="ECO:0000256" key="6">
    <source>
        <dbReference type="SAM" id="MobiDB-lite"/>
    </source>
</evidence>
<sequence length="223" mass="23255">MDISSISGIRQFDDGSKVPTNPNNELGQEEFLSLMIAQLQNQDPFKPMENGDFLGQMAQFSTVSGIGELKESFEATAQSLQGGQALQAASLVDRSALVESDQVAFDGENPVRGAFEVPGGATEAQVDIRDGTGALIQRVPAVIGADGRASFAWDGFDSDGLQRAPGSYSISASVRVGSEMQAADTLVWGRIESVTLGTSKDGSALLNIAGLGSVPLGQAKEIS</sequence>
<feature type="domain" description="FlgD/Vpr Ig-like" evidence="7">
    <location>
        <begin position="100"/>
        <end position="174"/>
    </location>
</feature>
<keyword evidence="9" id="KW-0282">Flagellum</keyword>
<dbReference type="Proteomes" id="UP000484885">
    <property type="component" value="Unassembled WGS sequence"/>
</dbReference>
<evidence type="ECO:0000256" key="2">
    <source>
        <dbReference type="ARBA" id="ARBA00016013"/>
    </source>
</evidence>
<comment type="caution">
    <text evidence="9">The sequence shown here is derived from an EMBL/GenBank/DDBJ whole genome shotgun (WGS) entry which is preliminary data.</text>
</comment>
<evidence type="ECO:0000256" key="1">
    <source>
        <dbReference type="ARBA" id="ARBA00010577"/>
    </source>
</evidence>
<dbReference type="RefSeq" id="WP_164212466.1">
    <property type="nucleotide sequence ID" value="NZ_JAAGSC010000044.1"/>
</dbReference>
<evidence type="ECO:0000256" key="5">
    <source>
        <dbReference type="RuleBase" id="RU362076"/>
    </source>
</evidence>
<dbReference type="Gene3D" id="2.30.30.910">
    <property type="match status" value="1"/>
</dbReference>
<dbReference type="InterPro" id="IPR025965">
    <property type="entry name" value="FlgD/Vpr_Ig-like"/>
</dbReference>
<comment type="similarity">
    <text evidence="1 5">Belongs to the FlgD family.</text>
</comment>
<dbReference type="Pfam" id="PF03963">
    <property type="entry name" value="FlgD"/>
    <property type="match status" value="1"/>
</dbReference>
<dbReference type="InterPro" id="IPR005648">
    <property type="entry name" value="FlgD"/>
</dbReference>
<keyword evidence="9" id="KW-0966">Cell projection</keyword>
<keyword evidence="10" id="KW-1185">Reference proteome</keyword>
<reference evidence="9 10" key="1">
    <citation type="submission" date="2020-02" db="EMBL/GenBank/DDBJ databases">
        <authorList>
            <person name="Zhang X.-Y."/>
        </authorList>
    </citation>
    <scope>NUCLEOTIDE SEQUENCE [LARGE SCALE GENOMIC DNA]</scope>
    <source>
        <strain evidence="9 10">C33</strain>
    </source>
</reference>
<dbReference type="AlphaFoldDB" id="A0A845V482"/>
<dbReference type="Gene3D" id="2.60.40.4070">
    <property type="match status" value="1"/>
</dbReference>
<evidence type="ECO:0000256" key="4">
    <source>
        <dbReference type="ARBA" id="ARBA00024746"/>
    </source>
</evidence>
<keyword evidence="3 5" id="KW-1005">Bacterial flagellum biogenesis</keyword>
<feature type="domain" description="FlgD Tudor-like" evidence="8">
    <location>
        <begin position="84"/>
        <end position="218"/>
    </location>
</feature>
<keyword evidence="9" id="KW-0969">Cilium</keyword>
<gene>
    <name evidence="9" type="ORF">G3I74_15355</name>
</gene>
<evidence type="ECO:0000259" key="7">
    <source>
        <dbReference type="Pfam" id="PF13860"/>
    </source>
</evidence>
<evidence type="ECO:0000256" key="3">
    <source>
        <dbReference type="ARBA" id="ARBA00022795"/>
    </source>
</evidence>
<accession>A0A845V482</accession>
<protein>
    <recommendedName>
        <fullName evidence="2 5">Basal-body rod modification protein FlgD</fullName>
    </recommendedName>
</protein>
<dbReference type="EMBL" id="JAAGSC010000044">
    <property type="protein sequence ID" value="NDY97100.1"/>
    <property type="molecule type" value="Genomic_DNA"/>
</dbReference>
<dbReference type="Pfam" id="PF13860">
    <property type="entry name" value="FlgD_ig"/>
    <property type="match status" value="1"/>
</dbReference>
<organism evidence="9 10">
    <name type="scientific">Wenzhouxiangella limi</name>
    <dbReference type="NCBI Taxonomy" id="2707351"/>
    <lineage>
        <taxon>Bacteria</taxon>
        <taxon>Pseudomonadati</taxon>
        <taxon>Pseudomonadota</taxon>
        <taxon>Gammaproteobacteria</taxon>
        <taxon>Chromatiales</taxon>
        <taxon>Wenzhouxiangellaceae</taxon>
        <taxon>Wenzhouxiangella</taxon>
    </lineage>
</organism>